<dbReference type="Proteomes" id="UP000185669">
    <property type="component" value="Unassembled WGS sequence"/>
</dbReference>
<organism evidence="12 13">
    <name type="scientific">Halanaerobium kushneri</name>
    <dbReference type="NCBI Taxonomy" id="56779"/>
    <lineage>
        <taxon>Bacteria</taxon>
        <taxon>Bacillati</taxon>
        <taxon>Bacillota</taxon>
        <taxon>Clostridia</taxon>
        <taxon>Halanaerobiales</taxon>
        <taxon>Halanaerobiaceae</taxon>
        <taxon>Halanaerobium</taxon>
    </lineage>
</organism>
<dbReference type="RefSeq" id="WP_076546018.1">
    <property type="nucleotide sequence ID" value="NZ_FTNC01000030.1"/>
</dbReference>
<keyword evidence="8" id="KW-0143">Chaperone</keyword>
<evidence type="ECO:0000256" key="5">
    <source>
        <dbReference type="ARBA" id="ARBA00022927"/>
    </source>
</evidence>
<evidence type="ECO:0000256" key="4">
    <source>
        <dbReference type="ARBA" id="ARBA00022692"/>
    </source>
</evidence>
<protein>
    <submittedName>
        <fullName evidence="12">Protein translocase subunit yidC</fullName>
    </submittedName>
</protein>
<dbReference type="PANTHER" id="PTHR12428">
    <property type="entry name" value="OXA1"/>
    <property type="match status" value="1"/>
</dbReference>
<keyword evidence="4 9" id="KW-0812">Transmembrane</keyword>
<evidence type="ECO:0000256" key="2">
    <source>
        <dbReference type="ARBA" id="ARBA00022448"/>
    </source>
</evidence>
<keyword evidence="2" id="KW-0813">Transport</keyword>
<dbReference type="STRING" id="56779.SAMN05421834_13019"/>
<evidence type="ECO:0000313" key="12">
    <source>
        <dbReference type="EMBL" id="SIR49458.1"/>
    </source>
</evidence>
<dbReference type="CDD" id="cd20070">
    <property type="entry name" value="5TM_YidC_Alb3"/>
    <property type="match status" value="1"/>
</dbReference>
<dbReference type="GO" id="GO:0005886">
    <property type="term" value="C:plasma membrane"/>
    <property type="evidence" value="ECO:0007669"/>
    <property type="project" value="UniProtKB-SubCell"/>
</dbReference>
<feature type="transmembrane region" description="Helical" evidence="10">
    <location>
        <begin position="20"/>
        <end position="42"/>
    </location>
</feature>
<evidence type="ECO:0000256" key="6">
    <source>
        <dbReference type="ARBA" id="ARBA00022989"/>
    </source>
</evidence>
<keyword evidence="5" id="KW-0653">Protein transport</keyword>
<feature type="transmembrane region" description="Helical" evidence="10">
    <location>
        <begin position="121"/>
        <end position="148"/>
    </location>
</feature>
<dbReference type="Pfam" id="PF02096">
    <property type="entry name" value="60KD_IMP"/>
    <property type="match status" value="1"/>
</dbReference>
<feature type="transmembrane region" description="Helical" evidence="10">
    <location>
        <begin position="169"/>
        <end position="191"/>
    </location>
</feature>
<dbReference type="GO" id="GO:0032977">
    <property type="term" value="F:membrane insertase activity"/>
    <property type="evidence" value="ECO:0007669"/>
    <property type="project" value="InterPro"/>
</dbReference>
<evidence type="ECO:0000259" key="11">
    <source>
        <dbReference type="Pfam" id="PF02096"/>
    </source>
</evidence>
<evidence type="ECO:0000256" key="10">
    <source>
        <dbReference type="SAM" id="Phobius"/>
    </source>
</evidence>
<dbReference type="OrthoDB" id="9780552at2"/>
<dbReference type="GO" id="GO:0051205">
    <property type="term" value="P:protein insertion into membrane"/>
    <property type="evidence" value="ECO:0007669"/>
    <property type="project" value="TreeGrafter"/>
</dbReference>
<keyword evidence="6 10" id="KW-1133">Transmembrane helix</keyword>
<dbReference type="EMBL" id="FTNC01000030">
    <property type="protein sequence ID" value="SIR49458.1"/>
    <property type="molecule type" value="Genomic_DNA"/>
</dbReference>
<dbReference type="GO" id="GO:0015031">
    <property type="term" value="P:protein transport"/>
    <property type="evidence" value="ECO:0007669"/>
    <property type="project" value="UniProtKB-KW"/>
</dbReference>
<feature type="domain" description="Membrane insertase YidC/Oxa/ALB C-terminal" evidence="11">
    <location>
        <begin position="23"/>
        <end position="205"/>
    </location>
</feature>
<accession>A0A1N7BDR2</accession>
<evidence type="ECO:0000313" key="13">
    <source>
        <dbReference type="Proteomes" id="UP000185669"/>
    </source>
</evidence>
<proteinExistence type="inferred from homology"/>
<evidence type="ECO:0000256" key="8">
    <source>
        <dbReference type="ARBA" id="ARBA00023186"/>
    </source>
</evidence>
<feature type="transmembrane region" description="Helical" evidence="10">
    <location>
        <begin position="86"/>
        <end position="109"/>
    </location>
</feature>
<evidence type="ECO:0000256" key="7">
    <source>
        <dbReference type="ARBA" id="ARBA00023136"/>
    </source>
</evidence>
<keyword evidence="7 10" id="KW-0472">Membrane</keyword>
<dbReference type="NCBIfam" id="TIGR03592">
    <property type="entry name" value="yidC_oxa1_cterm"/>
    <property type="match status" value="1"/>
</dbReference>
<dbReference type="InterPro" id="IPR028055">
    <property type="entry name" value="YidC/Oxa/ALB_C"/>
</dbReference>
<evidence type="ECO:0000256" key="3">
    <source>
        <dbReference type="ARBA" id="ARBA00022475"/>
    </source>
</evidence>
<dbReference type="InterPro" id="IPR001708">
    <property type="entry name" value="YidC/ALB3/OXA1/COX18"/>
</dbReference>
<keyword evidence="13" id="KW-1185">Reference proteome</keyword>
<keyword evidence="3" id="KW-1003">Cell membrane</keyword>
<dbReference type="PANTHER" id="PTHR12428:SF65">
    <property type="entry name" value="CYTOCHROME C OXIDASE ASSEMBLY PROTEIN COX18, MITOCHONDRIAL"/>
    <property type="match status" value="1"/>
</dbReference>
<reference evidence="13" key="1">
    <citation type="submission" date="2017-01" db="EMBL/GenBank/DDBJ databases">
        <authorList>
            <person name="Varghese N."/>
            <person name="Submissions S."/>
        </authorList>
    </citation>
    <scope>NUCLEOTIDE SEQUENCE [LARGE SCALE GENOMIC DNA]</scope>
    <source>
        <strain evidence="13">ATCC 700103</strain>
    </source>
</reference>
<dbReference type="InterPro" id="IPR047196">
    <property type="entry name" value="YidC_ALB_C"/>
</dbReference>
<comment type="similarity">
    <text evidence="9">Belongs to the OXA1/ALB3/YidC family.</text>
</comment>
<dbReference type="AlphaFoldDB" id="A0A1N7BDR2"/>
<evidence type="ECO:0000256" key="1">
    <source>
        <dbReference type="ARBA" id="ARBA00004651"/>
    </source>
</evidence>
<evidence type="ECO:0000256" key="9">
    <source>
        <dbReference type="RuleBase" id="RU003945"/>
    </source>
</evidence>
<name>A0A1N7BDR2_9FIRM</name>
<gene>
    <name evidence="12" type="ORF">SAMN05421834_13019</name>
</gene>
<comment type="subcellular location">
    <subcellularLocation>
        <location evidence="1">Cell membrane</location>
        <topology evidence="1">Multi-pass membrane protein</topology>
    </subcellularLocation>
    <subcellularLocation>
        <location evidence="9">Membrane</location>
        <topology evidence="9">Multi-pass membrane protein</topology>
    </subcellularLocation>
</comment>
<sequence length="216" mass="24554">MFDWLINGMAYALDFIYNIVGNYGVAIIIFTLLIKLVLYPLTAKQTRSMREMQEIQPEMQKIQEEYKEDKEKQQEEMMKLYQEHGVNPAAGCLPMIVQMAILIPLYRTIFALGDKMANEAFLWIGTITNGSLAEPDIAIVLLNALVMLGQTYMTQKISGGEGKSNKMMYLMPLFIVFIGFSLPAGVLLYWFTSTLFTVGQQYFLSKEPSRIKGDAE</sequence>
<dbReference type="PRINTS" id="PR00701">
    <property type="entry name" value="60KDINNERMP"/>
</dbReference>